<comment type="caution">
    <text evidence="1">The sequence shown here is derived from an EMBL/GenBank/DDBJ whole genome shotgun (WGS) entry which is preliminary data.</text>
</comment>
<sequence length="145" mass="16103">MSATGLEVFDKTLQTTNIWLNEIGEALGTDRQRCYHALRAVLQTLRDRLSVESAAHVSAQLPMLVRGIFYDGYHPAGTPEVVRSRDEFLQRISARLDSDRAIDAGDAARAVFAVMTHHLPEGTVRHMTDTLPDQIGQLFPPPSVH</sequence>
<reference evidence="1 2" key="1">
    <citation type="submission" date="2014-01" db="EMBL/GenBank/DDBJ databases">
        <title>Genome sequence determination for a cystic fibrosis isolate, Inquilinus limosus.</title>
        <authorList>
            <person name="Pino M."/>
            <person name="Di Conza J."/>
            <person name="Gutkind G."/>
        </authorList>
    </citation>
    <scope>NUCLEOTIDE SEQUENCE [LARGE SCALE GENOMIC DNA]</scope>
    <source>
        <strain evidence="1 2">MP06</strain>
    </source>
</reference>
<dbReference type="Proteomes" id="UP000029995">
    <property type="component" value="Unassembled WGS sequence"/>
</dbReference>
<dbReference type="RefSeq" id="WP_034842924.1">
    <property type="nucleotide sequence ID" value="NZ_JANX01000297.1"/>
</dbReference>
<dbReference type="AlphaFoldDB" id="A0A0A0D416"/>
<gene>
    <name evidence="1" type="ORF">P409_20675</name>
</gene>
<evidence type="ECO:0000313" key="1">
    <source>
        <dbReference type="EMBL" id="KGM32563.1"/>
    </source>
</evidence>
<evidence type="ECO:0008006" key="3">
    <source>
        <dbReference type="Google" id="ProtNLM"/>
    </source>
</evidence>
<proteinExistence type="predicted"/>
<dbReference type="OrthoDB" id="20942at2"/>
<dbReference type="EMBL" id="JANX01000297">
    <property type="protein sequence ID" value="KGM32563.1"/>
    <property type="molecule type" value="Genomic_DNA"/>
</dbReference>
<organism evidence="1 2">
    <name type="scientific">Inquilinus limosus MP06</name>
    <dbReference type="NCBI Taxonomy" id="1398085"/>
    <lineage>
        <taxon>Bacteria</taxon>
        <taxon>Pseudomonadati</taxon>
        <taxon>Pseudomonadota</taxon>
        <taxon>Alphaproteobacteria</taxon>
        <taxon>Rhodospirillales</taxon>
        <taxon>Rhodospirillaceae</taxon>
        <taxon>Inquilinus</taxon>
    </lineage>
</organism>
<evidence type="ECO:0000313" key="2">
    <source>
        <dbReference type="Proteomes" id="UP000029995"/>
    </source>
</evidence>
<name>A0A0A0D416_9PROT</name>
<dbReference type="Gene3D" id="1.10.490.110">
    <property type="entry name" value="Uncharacterized conserved protein DUF2267"/>
    <property type="match status" value="1"/>
</dbReference>
<protein>
    <recommendedName>
        <fullName evidence="3">DUF2267 domain-containing protein</fullName>
    </recommendedName>
</protein>
<accession>A0A0A0D416</accession>
<dbReference type="InterPro" id="IPR038282">
    <property type="entry name" value="DUF2267_sf"/>
</dbReference>
<dbReference type="Pfam" id="PF10025">
    <property type="entry name" value="DUF2267"/>
    <property type="match status" value="1"/>
</dbReference>
<dbReference type="InterPro" id="IPR018727">
    <property type="entry name" value="DUF2267"/>
</dbReference>